<dbReference type="EMBL" id="JADCNL010000008">
    <property type="protein sequence ID" value="KAG0470796.1"/>
    <property type="molecule type" value="Genomic_DNA"/>
</dbReference>
<sequence>MTTITQLTENSEKPCAAHRQQLSGAGRMRYRCCEMKEKQYGDCRPCLESEVL</sequence>
<evidence type="ECO:0000313" key="2">
    <source>
        <dbReference type="Proteomes" id="UP000636800"/>
    </source>
</evidence>
<accession>A0A835QCW8</accession>
<comment type="caution">
    <text evidence="1">The sequence shown here is derived from an EMBL/GenBank/DDBJ whole genome shotgun (WGS) entry which is preliminary data.</text>
</comment>
<organism evidence="1 2">
    <name type="scientific">Vanilla planifolia</name>
    <name type="common">Vanilla</name>
    <dbReference type="NCBI Taxonomy" id="51239"/>
    <lineage>
        <taxon>Eukaryota</taxon>
        <taxon>Viridiplantae</taxon>
        <taxon>Streptophyta</taxon>
        <taxon>Embryophyta</taxon>
        <taxon>Tracheophyta</taxon>
        <taxon>Spermatophyta</taxon>
        <taxon>Magnoliopsida</taxon>
        <taxon>Liliopsida</taxon>
        <taxon>Asparagales</taxon>
        <taxon>Orchidaceae</taxon>
        <taxon>Vanilloideae</taxon>
        <taxon>Vanilleae</taxon>
        <taxon>Vanilla</taxon>
    </lineage>
</organism>
<protein>
    <submittedName>
        <fullName evidence="1">Uncharacterized protein</fullName>
    </submittedName>
</protein>
<dbReference type="AlphaFoldDB" id="A0A835QCW8"/>
<gene>
    <name evidence="1" type="ORF">HPP92_017496</name>
</gene>
<dbReference type="Proteomes" id="UP000636800">
    <property type="component" value="Unassembled WGS sequence"/>
</dbReference>
<dbReference type="OrthoDB" id="767768at2759"/>
<keyword evidence="2" id="KW-1185">Reference proteome</keyword>
<reference evidence="1 2" key="1">
    <citation type="journal article" date="2020" name="Nat. Food">
        <title>A phased Vanilla planifolia genome enables genetic improvement of flavour and production.</title>
        <authorList>
            <person name="Hasing T."/>
            <person name="Tang H."/>
            <person name="Brym M."/>
            <person name="Khazi F."/>
            <person name="Huang T."/>
            <person name="Chambers A.H."/>
        </authorList>
    </citation>
    <scope>NUCLEOTIDE SEQUENCE [LARGE SCALE GENOMIC DNA]</scope>
    <source>
        <tissue evidence="1">Leaf</tissue>
    </source>
</reference>
<proteinExistence type="predicted"/>
<name>A0A835QCW8_VANPL</name>
<evidence type="ECO:0000313" key="1">
    <source>
        <dbReference type="EMBL" id="KAG0470796.1"/>
    </source>
</evidence>